<dbReference type="SUPFAM" id="SSF54001">
    <property type="entry name" value="Cysteine proteinases"/>
    <property type="match status" value="1"/>
</dbReference>
<dbReference type="Proteomes" id="UP000198233">
    <property type="component" value="Chromosome"/>
</dbReference>
<protein>
    <submittedName>
        <fullName evidence="1">Uncharacterized protein</fullName>
    </submittedName>
</protein>
<gene>
    <name evidence="1" type="ORF">CFF01_08330</name>
</gene>
<evidence type="ECO:0000313" key="1">
    <source>
        <dbReference type="EMBL" id="ASJ96596.1"/>
    </source>
</evidence>
<accession>A0AAC9TYV7</accession>
<dbReference type="Pfam" id="PF05708">
    <property type="entry name" value="Peptidase_C92"/>
    <property type="match status" value="1"/>
</dbReference>
<name>A0AAC9TYV7_9GAMM</name>
<dbReference type="AlphaFoldDB" id="A0AAC9TYV7"/>
<dbReference type="InterPro" id="IPR038765">
    <property type="entry name" value="Papain-like_cys_pep_sf"/>
</dbReference>
<organism evidence="1 2">
    <name type="scientific">Shewanella marisflavi</name>
    <dbReference type="NCBI Taxonomy" id="260364"/>
    <lineage>
        <taxon>Bacteria</taxon>
        <taxon>Pseudomonadati</taxon>
        <taxon>Pseudomonadota</taxon>
        <taxon>Gammaproteobacteria</taxon>
        <taxon>Alteromonadales</taxon>
        <taxon>Shewanellaceae</taxon>
        <taxon>Shewanella</taxon>
    </lineage>
</organism>
<proteinExistence type="predicted"/>
<dbReference type="Gene3D" id="3.90.1720.10">
    <property type="entry name" value="endopeptidase domain like (from Nostoc punctiforme)"/>
    <property type="match status" value="1"/>
</dbReference>
<sequence>MSQSEDTGLNTKPWPILVDHYKHADIVLESGNTKWVSDLIKAATNSRYSHAMLYVGHSLNHATSDGGVFSKNPQRILVDDVKDLKVLRLKDAISDDVKLAICKESSYLVGTLYGKREATKSITRTEKASKSRKQFCSRLVAQCYAKSGINLVSNPDYCTPEDLNRSELLVEVADCVRLATEDDLEIYNRKDPNIENLQETYKWLNNARDLYKKEGVEIQTINDVTQALMQDRKFDNRLCKLAKATKYFDLYNVDRQVNKMRYCPDGFYAVLSNSNDMNKIVREEIALNDREVKRHTENLIAARHNFKQARLKFSKLHIKLYENLLSETLHRFIVIEQALTRCGCNTHHVQQKITSLESLLKNKN</sequence>
<dbReference type="EMBL" id="CP022272">
    <property type="protein sequence ID" value="ASJ96596.1"/>
    <property type="molecule type" value="Genomic_DNA"/>
</dbReference>
<dbReference type="InterPro" id="IPR024453">
    <property type="entry name" value="Peptidase_C92"/>
</dbReference>
<dbReference type="RefSeq" id="WP_088904490.1">
    <property type="nucleotide sequence ID" value="NZ_CP022272.1"/>
</dbReference>
<reference evidence="1 2" key="1">
    <citation type="submission" date="2017-06" db="EMBL/GenBank/DDBJ databases">
        <title>Complete genome sequence of Shewanella marisflavi EP1 associated with anaerobic 2,4-dinitrotoluene reduction and salt tolerance.</title>
        <authorList>
            <person name="Huang J."/>
        </authorList>
    </citation>
    <scope>NUCLEOTIDE SEQUENCE [LARGE SCALE GENOMIC DNA]</scope>
    <source>
        <strain evidence="1 2">EP1</strain>
    </source>
</reference>
<dbReference type="KEGG" id="smav:CFF01_08330"/>
<evidence type="ECO:0000313" key="2">
    <source>
        <dbReference type="Proteomes" id="UP000198233"/>
    </source>
</evidence>